<organism evidence="1 2">
    <name type="scientific">Lentilactobacillus terminaliae</name>
    <dbReference type="NCBI Taxonomy" id="3003483"/>
    <lineage>
        <taxon>Bacteria</taxon>
        <taxon>Bacillati</taxon>
        <taxon>Bacillota</taxon>
        <taxon>Bacilli</taxon>
        <taxon>Lactobacillales</taxon>
        <taxon>Lactobacillaceae</taxon>
        <taxon>Lentilactobacillus</taxon>
    </lineage>
</organism>
<proteinExistence type="predicted"/>
<name>A0ACD5DCZ4_9LACO</name>
<sequence length="112" mass="13162">MWISIFALVSSVFVLIYTIFSNRQQNRLNAKVLWKSNQRKPGIKRIYLDFKEQDDSYQAELFRNDYSTDEEAIGRLIILVLDILQSDGIETNEIRKEIFNQSNAEQNKDNAN</sequence>
<dbReference type="EMBL" id="CP168151">
    <property type="protein sequence ID" value="XFD39257.1"/>
    <property type="molecule type" value="Genomic_DNA"/>
</dbReference>
<reference evidence="1" key="1">
    <citation type="submission" date="2024-08" db="EMBL/GenBank/DDBJ databases">
        <title>Lentilactobacillus sp. nov., isolated from tree bark.</title>
        <authorList>
            <person name="Phuengjayaem S."/>
            <person name="Tanasupawat S."/>
        </authorList>
    </citation>
    <scope>NUCLEOTIDE SEQUENCE</scope>
    <source>
        <strain evidence="1">SPB1-3</strain>
    </source>
</reference>
<gene>
    <name evidence="1" type="ORF">O0236_007410</name>
</gene>
<dbReference type="Proteomes" id="UP001149860">
    <property type="component" value="Chromosome"/>
</dbReference>
<keyword evidence="2" id="KW-1185">Reference proteome</keyword>
<protein>
    <submittedName>
        <fullName evidence="1">Uncharacterized protein</fullName>
    </submittedName>
</protein>
<evidence type="ECO:0000313" key="1">
    <source>
        <dbReference type="EMBL" id="XFD39257.1"/>
    </source>
</evidence>
<accession>A0ACD5DCZ4</accession>
<evidence type="ECO:0000313" key="2">
    <source>
        <dbReference type="Proteomes" id="UP001149860"/>
    </source>
</evidence>